<keyword evidence="2" id="KW-1185">Reference proteome</keyword>
<dbReference type="Proteomes" id="UP000199377">
    <property type="component" value="Unassembled WGS sequence"/>
</dbReference>
<dbReference type="RefSeq" id="WP_143103249.1">
    <property type="nucleotide sequence ID" value="NZ_FOQH01000002.1"/>
</dbReference>
<dbReference type="AlphaFoldDB" id="A0A1I3CLK5"/>
<reference evidence="1 2" key="1">
    <citation type="submission" date="2016-10" db="EMBL/GenBank/DDBJ databases">
        <authorList>
            <person name="de Groot N.N."/>
        </authorList>
    </citation>
    <scope>NUCLEOTIDE SEQUENCE [LARGE SCALE GENOMIC DNA]</scope>
    <source>
        <strain evidence="1 2">CGMCC 1.11030</strain>
    </source>
</reference>
<gene>
    <name evidence="1" type="ORF">SAMN05216258_10265</name>
</gene>
<accession>A0A1I3CLK5</accession>
<evidence type="ECO:0000313" key="1">
    <source>
        <dbReference type="EMBL" id="SFH75196.1"/>
    </source>
</evidence>
<name>A0A1I3CLK5_9RHOB</name>
<dbReference type="STRING" id="1114924.SAMN05216258_10265"/>
<dbReference type="OrthoDB" id="8097953at2"/>
<evidence type="ECO:0000313" key="2">
    <source>
        <dbReference type="Proteomes" id="UP000199377"/>
    </source>
</evidence>
<organism evidence="1 2">
    <name type="scientific">Albimonas pacifica</name>
    <dbReference type="NCBI Taxonomy" id="1114924"/>
    <lineage>
        <taxon>Bacteria</taxon>
        <taxon>Pseudomonadati</taxon>
        <taxon>Pseudomonadota</taxon>
        <taxon>Alphaproteobacteria</taxon>
        <taxon>Rhodobacterales</taxon>
        <taxon>Paracoccaceae</taxon>
        <taxon>Albimonas</taxon>
    </lineage>
</organism>
<proteinExistence type="predicted"/>
<sequence length="67" mass="7221">MKLSATKLYVERYVKCRCCGVLIYDAGRADAVERDGALFCSTWCVDWHDARPSLSAAGPGADPAPAD</sequence>
<dbReference type="EMBL" id="FOQH01000002">
    <property type="protein sequence ID" value="SFH75196.1"/>
    <property type="molecule type" value="Genomic_DNA"/>
</dbReference>
<protein>
    <submittedName>
        <fullName evidence="1">Uncharacterized protein</fullName>
    </submittedName>
</protein>